<gene>
    <name evidence="1" type="ORF">L207DRAFT_501779</name>
</gene>
<keyword evidence="2" id="KW-1185">Reference proteome</keyword>
<evidence type="ECO:0000313" key="1">
    <source>
        <dbReference type="EMBL" id="PMD31369.1"/>
    </source>
</evidence>
<evidence type="ECO:0000313" key="2">
    <source>
        <dbReference type="Proteomes" id="UP000235786"/>
    </source>
</evidence>
<proteinExistence type="predicted"/>
<dbReference type="PANTHER" id="PTHR35392:SF1">
    <property type="entry name" value="ZN(II)2CYS6 TRANSCRIPTION FACTOR (EUROFUNG)"/>
    <property type="match status" value="1"/>
</dbReference>
<dbReference type="Proteomes" id="UP000235786">
    <property type="component" value="Unassembled WGS sequence"/>
</dbReference>
<organism evidence="1 2">
    <name type="scientific">Hyaloscypha variabilis (strain UAMH 11265 / GT02V1 / F)</name>
    <name type="common">Meliniomyces variabilis</name>
    <dbReference type="NCBI Taxonomy" id="1149755"/>
    <lineage>
        <taxon>Eukaryota</taxon>
        <taxon>Fungi</taxon>
        <taxon>Dikarya</taxon>
        <taxon>Ascomycota</taxon>
        <taxon>Pezizomycotina</taxon>
        <taxon>Leotiomycetes</taxon>
        <taxon>Helotiales</taxon>
        <taxon>Hyaloscyphaceae</taxon>
        <taxon>Hyaloscypha</taxon>
        <taxon>Hyaloscypha variabilis</taxon>
    </lineage>
</organism>
<dbReference type="AlphaFoldDB" id="A0A2J6QYP8"/>
<dbReference type="STRING" id="1149755.A0A2J6QYP8"/>
<reference evidence="1 2" key="1">
    <citation type="submission" date="2016-04" db="EMBL/GenBank/DDBJ databases">
        <title>A degradative enzymes factory behind the ericoid mycorrhizal symbiosis.</title>
        <authorList>
            <consortium name="DOE Joint Genome Institute"/>
            <person name="Martino E."/>
            <person name="Morin E."/>
            <person name="Grelet G."/>
            <person name="Kuo A."/>
            <person name="Kohler A."/>
            <person name="Daghino S."/>
            <person name="Barry K."/>
            <person name="Choi C."/>
            <person name="Cichocki N."/>
            <person name="Clum A."/>
            <person name="Copeland A."/>
            <person name="Hainaut M."/>
            <person name="Haridas S."/>
            <person name="Labutti K."/>
            <person name="Lindquist E."/>
            <person name="Lipzen A."/>
            <person name="Khouja H.-R."/>
            <person name="Murat C."/>
            <person name="Ohm R."/>
            <person name="Olson A."/>
            <person name="Spatafora J."/>
            <person name="Veneault-Fourrey C."/>
            <person name="Henrissat B."/>
            <person name="Grigoriev I."/>
            <person name="Martin F."/>
            <person name="Perotto S."/>
        </authorList>
    </citation>
    <scope>NUCLEOTIDE SEQUENCE [LARGE SCALE GENOMIC DNA]</scope>
    <source>
        <strain evidence="1 2">F</strain>
    </source>
</reference>
<dbReference type="InterPro" id="IPR052973">
    <property type="entry name" value="Fungal_sec-metab_reg_TF"/>
</dbReference>
<name>A0A2J6QYP8_HYAVF</name>
<accession>A0A2J6QYP8</accession>
<dbReference type="PANTHER" id="PTHR35392">
    <property type="entry name" value="ZN(II)2CYS6 TRANSCRIPTION FACTOR (EUROFUNG)-RELATED-RELATED"/>
    <property type="match status" value="1"/>
</dbReference>
<dbReference type="OrthoDB" id="3524154at2759"/>
<dbReference type="EMBL" id="KZ613963">
    <property type="protein sequence ID" value="PMD31369.1"/>
    <property type="molecule type" value="Genomic_DNA"/>
</dbReference>
<sequence>MNAVRKIGACWRCKFLRKPCNSETPCAFCPKATDRPTNWGAVGCHRGTFESTMHPIILCPNPSTQSDSTLDLKFQREMLTSQNQDVSASRTNLINVDAVGEQKKAVHEINQLSKAAIHRRRDGLEQMGRSVVSEHGDVSVHPNPSVRQLFRTCFPGSIFSTLARECSPESVPLNECVLAIAWESINFPFTTASFSDMQVIESLGKLLPRASSYQAKYQEDQLIAQSLVCLRNCLEVMRLQAYVFPASIPHDLCSGSSCQIECIAQLSENVSLYTEELSRVFFMKENMRNKAPWWLSAFYSFCIQSFVKKALWEVTAMPDSEFLACQEYLQLPLSLFIASSGFHDPLSGLYNFGGLRDGSKGPSTWDYTEARIAVNQSEWVAVGVKGSADYLKRLFADPLGDGQAKLNAMSVDKKCLGQSLIDSGTQNGAGSIVFSETEAAASLALETLRNYLNNPRVEKNRGTPGQMYARSGDYCID</sequence>
<protein>
    <submittedName>
        <fullName evidence="1">Uncharacterized protein</fullName>
    </submittedName>
</protein>